<dbReference type="OrthoDB" id="2143914at2759"/>
<evidence type="ECO:0000256" key="1">
    <source>
        <dbReference type="ARBA" id="ARBA00004123"/>
    </source>
</evidence>
<evidence type="ECO:0000256" key="7">
    <source>
        <dbReference type="ARBA" id="ARBA00023242"/>
    </source>
</evidence>
<keyword evidence="2" id="KW-0677">Repeat</keyword>
<comment type="caution">
    <text evidence="10">The sequence shown here is derived from an EMBL/GenBank/DDBJ whole genome shotgun (WGS) entry which is preliminary data.</text>
</comment>
<accession>A0A0K9NQ42</accession>
<evidence type="ECO:0000256" key="2">
    <source>
        <dbReference type="ARBA" id="ARBA00022737"/>
    </source>
</evidence>
<evidence type="ECO:0000256" key="4">
    <source>
        <dbReference type="ARBA" id="ARBA00023125"/>
    </source>
</evidence>
<dbReference type="FunFam" id="1.10.10.60:FF:000218">
    <property type="entry name" value="Myb transcription factor"/>
    <property type="match status" value="1"/>
</dbReference>
<gene>
    <name evidence="10" type="ORF">ZOSMA_79G00230</name>
</gene>
<dbReference type="GO" id="GO:0006355">
    <property type="term" value="P:regulation of DNA-templated transcription"/>
    <property type="evidence" value="ECO:0000318"/>
    <property type="project" value="GO_Central"/>
</dbReference>
<dbReference type="InterPro" id="IPR009057">
    <property type="entry name" value="Homeodomain-like_sf"/>
</dbReference>
<dbReference type="AlphaFoldDB" id="A0A0K9NQ42"/>
<keyword evidence="7" id="KW-0539">Nucleus</keyword>
<dbReference type="SUPFAM" id="SSF46689">
    <property type="entry name" value="Homeodomain-like"/>
    <property type="match status" value="1"/>
</dbReference>
<evidence type="ECO:0000256" key="5">
    <source>
        <dbReference type="ARBA" id="ARBA00023159"/>
    </source>
</evidence>
<sequence>MSQIEDISVRKGAWSCEEDVLLTRYIEKHGEGNWSHVPARAGLRRCRKSCRLRWLNYLRPNIKRGHFSADEVDMIIRLHNLLGNKWSLIAGRIPGRTANDIKNHWNAHLSKKPAIKWNTTTTKKKKTKKKKRTASVVPFAAVTNVTETCSGEVIKPQPRTLISNIQRFGPESVDGNLRIGNHDLPPSPILTMDLQIIPICEWDGWSPGISSSGVNHTAEVMEGEDEFFDNFWEKLFEL</sequence>
<dbReference type="PANTHER" id="PTHR47999">
    <property type="entry name" value="TRANSCRIPTION FACTOR MYB8-RELATED-RELATED"/>
    <property type="match status" value="1"/>
</dbReference>
<evidence type="ECO:0000256" key="3">
    <source>
        <dbReference type="ARBA" id="ARBA00023015"/>
    </source>
</evidence>
<dbReference type="GO" id="GO:0005634">
    <property type="term" value="C:nucleus"/>
    <property type="evidence" value="ECO:0000318"/>
    <property type="project" value="GO_Central"/>
</dbReference>
<dbReference type="InterPro" id="IPR001005">
    <property type="entry name" value="SANT/Myb"/>
</dbReference>
<dbReference type="STRING" id="29655.A0A0K9NQ42"/>
<dbReference type="EMBL" id="LFYR01001977">
    <property type="protein sequence ID" value="KMZ58182.1"/>
    <property type="molecule type" value="Genomic_DNA"/>
</dbReference>
<comment type="subcellular location">
    <subcellularLocation>
        <location evidence="1">Nucleus</location>
    </subcellularLocation>
</comment>
<keyword evidence="11" id="KW-1185">Reference proteome</keyword>
<protein>
    <submittedName>
        <fullName evidence="10">Myb-related transcription factor</fullName>
    </submittedName>
</protein>
<name>A0A0K9NQ42_ZOSMR</name>
<feature type="domain" description="HTH myb-type" evidence="9">
    <location>
        <begin position="59"/>
        <end position="113"/>
    </location>
</feature>
<organism evidence="10 11">
    <name type="scientific">Zostera marina</name>
    <name type="common">Eelgrass</name>
    <dbReference type="NCBI Taxonomy" id="29655"/>
    <lineage>
        <taxon>Eukaryota</taxon>
        <taxon>Viridiplantae</taxon>
        <taxon>Streptophyta</taxon>
        <taxon>Embryophyta</taxon>
        <taxon>Tracheophyta</taxon>
        <taxon>Spermatophyta</taxon>
        <taxon>Magnoliopsida</taxon>
        <taxon>Liliopsida</taxon>
        <taxon>Zosteraceae</taxon>
        <taxon>Zostera</taxon>
    </lineage>
</organism>
<dbReference type="PROSITE" id="PS50090">
    <property type="entry name" value="MYB_LIKE"/>
    <property type="match status" value="2"/>
</dbReference>
<dbReference type="InterPro" id="IPR017930">
    <property type="entry name" value="Myb_dom"/>
</dbReference>
<keyword evidence="3" id="KW-0805">Transcription regulation</keyword>
<reference evidence="11" key="1">
    <citation type="journal article" date="2016" name="Nature">
        <title>The genome of the seagrass Zostera marina reveals angiosperm adaptation to the sea.</title>
        <authorList>
            <person name="Olsen J.L."/>
            <person name="Rouze P."/>
            <person name="Verhelst B."/>
            <person name="Lin Y.-C."/>
            <person name="Bayer T."/>
            <person name="Collen J."/>
            <person name="Dattolo E."/>
            <person name="De Paoli E."/>
            <person name="Dittami S."/>
            <person name="Maumus F."/>
            <person name="Michel G."/>
            <person name="Kersting A."/>
            <person name="Lauritano C."/>
            <person name="Lohaus R."/>
            <person name="Toepel M."/>
            <person name="Tonon T."/>
            <person name="Vanneste K."/>
            <person name="Amirebrahimi M."/>
            <person name="Brakel J."/>
            <person name="Bostroem C."/>
            <person name="Chovatia M."/>
            <person name="Grimwood J."/>
            <person name="Jenkins J.W."/>
            <person name="Jueterbock A."/>
            <person name="Mraz A."/>
            <person name="Stam W.T."/>
            <person name="Tice H."/>
            <person name="Bornberg-Bauer E."/>
            <person name="Green P.J."/>
            <person name="Pearson G.A."/>
            <person name="Procaccini G."/>
            <person name="Duarte C.M."/>
            <person name="Schmutz J."/>
            <person name="Reusch T.B.H."/>
            <person name="Van de Peer Y."/>
        </authorList>
    </citation>
    <scope>NUCLEOTIDE SEQUENCE [LARGE SCALE GENOMIC DNA]</scope>
    <source>
        <strain evidence="11">cv. Finnish</strain>
    </source>
</reference>
<evidence type="ECO:0000256" key="6">
    <source>
        <dbReference type="ARBA" id="ARBA00023163"/>
    </source>
</evidence>
<dbReference type="PROSITE" id="PS51294">
    <property type="entry name" value="HTH_MYB"/>
    <property type="match status" value="2"/>
</dbReference>
<dbReference type="GO" id="GO:0000987">
    <property type="term" value="F:cis-regulatory region sequence-specific DNA binding"/>
    <property type="evidence" value="ECO:0000318"/>
    <property type="project" value="GO_Central"/>
</dbReference>
<dbReference type="CDD" id="cd00167">
    <property type="entry name" value="SANT"/>
    <property type="match status" value="2"/>
</dbReference>
<keyword evidence="6" id="KW-0804">Transcription</keyword>
<dbReference type="Pfam" id="PF00249">
    <property type="entry name" value="Myb_DNA-binding"/>
    <property type="match status" value="2"/>
</dbReference>
<keyword evidence="4" id="KW-0238">DNA-binding</keyword>
<keyword evidence="5" id="KW-0010">Activator</keyword>
<proteinExistence type="predicted"/>
<dbReference type="InterPro" id="IPR015495">
    <property type="entry name" value="Myb_TF_plants"/>
</dbReference>
<feature type="domain" description="HTH myb-type" evidence="9">
    <location>
        <begin position="6"/>
        <end position="58"/>
    </location>
</feature>
<feature type="domain" description="Myb-like" evidence="8">
    <location>
        <begin position="59"/>
        <end position="109"/>
    </location>
</feature>
<evidence type="ECO:0000313" key="10">
    <source>
        <dbReference type="EMBL" id="KMZ58182.1"/>
    </source>
</evidence>
<dbReference type="SMART" id="SM00717">
    <property type="entry name" value="SANT"/>
    <property type="match status" value="2"/>
</dbReference>
<dbReference type="Gene3D" id="1.10.10.60">
    <property type="entry name" value="Homeodomain-like"/>
    <property type="match status" value="2"/>
</dbReference>
<evidence type="ECO:0000259" key="8">
    <source>
        <dbReference type="PROSITE" id="PS50090"/>
    </source>
</evidence>
<feature type="domain" description="Myb-like" evidence="8">
    <location>
        <begin position="6"/>
        <end position="58"/>
    </location>
</feature>
<evidence type="ECO:0000259" key="9">
    <source>
        <dbReference type="PROSITE" id="PS51294"/>
    </source>
</evidence>
<evidence type="ECO:0000313" key="11">
    <source>
        <dbReference type="Proteomes" id="UP000036987"/>
    </source>
</evidence>
<dbReference type="PANTHER" id="PTHR47999:SF24">
    <property type="entry name" value="TRANSCRIPTION FACTOR MYB90"/>
    <property type="match status" value="1"/>
</dbReference>
<dbReference type="SMR" id="A0A0K9NQ42"/>
<dbReference type="Proteomes" id="UP000036987">
    <property type="component" value="Unassembled WGS sequence"/>
</dbReference>